<dbReference type="Pfam" id="PF00392">
    <property type="entry name" value="GntR"/>
    <property type="match status" value="1"/>
</dbReference>
<name>A0A645AL85_9ZZZZ</name>
<organism evidence="5">
    <name type="scientific">bioreactor metagenome</name>
    <dbReference type="NCBI Taxonomy" id="1076179"/>
    <lineage>
        <taxon>unclassified sequences</taxon>
        <taxon>metagenomes</taxon>
        <taxon>ecological metagenomes</taxon>
    </lineage>
</organism>
<dbReference type="SMART" id="SM00866">
    <property type="entry name" value="UTRA"/>
    <property type="match status" value="1"/>
</dbReference>
<reference evidence="5" key="1">
    <citation type="submission" date="2019-08" db="EMBL/GenBank/DDBJ databases">
        <authorList>
            <person name="Kucharzyk K."/>
            <person name="Murdoch R.W."/>
            <person name="Higgins S."/>
            <person name="Loffler F."/>
        </authorList>
    </citation>
    <scope>NUCLEOTIDE SEQUENCE</scope>
</reference>
<dbReference type="SUPFAM" id="SSF46785">
    <property type="entry name" value="Winged helix' DNA-binding domain"/>
    <property type="match status" value="1"/>
</dbReference>
<dbReference type="EMBL" id="VSSQ01014604">
    <property type="protein sequence ID" value="MPM54002.1"/>
    <property type="molecule type" value="Genomic_DNA"/>
</dbReference>
<keyword evidence="1" id="KW-0805">Transcription regulation</keyword>
<feature type="domain" description="HTH gntR-type" evidence="4">
    <location>
        <begin position="9"/>
        <end position="77"/>
    </location>
</feature>
<dbReference type="Gene3D" id="3.40.1410.10">
    <property type="entry name" value="Chorismate lyase-like"/>
    <property type="match status" value="1"/>
</dbReference>
<dbReference type="AlphaFoldDB" id="A0A645AL85"/>
<evidence type="ECO:0000256" key="1">
    <source>
        <dbReference type="ARBA" id="ARBA00023015"/>
    </source>
</evidence>
<evidence type="ECO:0000256" key="2">
    <source>
        <dbReference type="ARBA" id="ARBA00023125"/>
    </source>
</evidence>
<comment type="caution">
    <text evidence="5">The sequence shown here is derived from an EMBL/GenBank/DDBJ whole genome shotgun (WGS) entry which is preliminary data.</text>
</comment>
<dbReference type="InterPro" id="IPR011663">
    <property type="entry name" value="UTRA"/>
</dbReference>
<dbReference type="PANTHER" id="PTHR44846:SF1">
    <property type="entry name" value="MANNOSYL-D-GLYCERATE TRANSPORT_METABOLISM SYSTEM REPRESSOR MNGR-RELATED"/>
    <property type="match status" value="1"/>
</dbReference>
<dbReference type="GO" id="GO:0003700">
    <property type="term" value="F:DNA-binding transcription factor activity"/>
    <property type="evidence" value="ECO:0007669"/>
    <property type="project" value="InterPro"/>
</dbReference>
<dbReference type="InterPro" id="IPR036390">
    <property type="entry name" value="WH_DNA-bd_sf"/>
</dbReference>
<dbReference type="Gene3D" id="1.10.10.10">
    <property type="entry name" value="Winged helix-like DNA-binding domain superfamily/Winged helix DNA-binding domain"/>
    <property type="match status" value="1"/>
</dbReference>
<protein>
    <submittedName>
        <fullName evidence="5">Putative HTH-type transcriptional regulator YurK</fullName>
    </submittedName>
</protein>
<dbReference type="Pfam" id="PF07702">
    <property type="entry name" value="UTRA"/>
    <property type="match status" value="1"/>
</dbReference>
<dbReference type="GO" id="GO:0045892">
    <property type="term" value="P:negative regulation of DNA-templated transcription"/>
    <property type="evidence" value="ECO:0007669"/>
    <property type="project" value="TreeGrafter"/>
</dbReference>
<dbReference type="SMART" id="SM00345">
    <property type="entry name" value="HTH_GNTR"/>
    <property type="match status" value="1"/>
</dbReference>
<sequence length="244" mass="26569">MEGAAVGSEPLYLRVERDLASRISDGAWRPGDYLPSEQALQQRYQVSRTTIRKAVGDLVIDGLLEIDRGNGTRVTRGRDHQPDANIMSFSASMRAMGRRPGVRNTHACLCEAEAAEQASSEVVDSSRRLVHISRVHTADDDPVSASESWLPASAFAGVDVEGIAARESLYTELSALDVGITRVSDRYGIAEASQTEAALLDVAPGTPLLCVDRIGYTANNRPIETSRIVVRTDLYRPTITTRSR</sequence>
<dbReference type="PANTHER" id="PTHR44846">
    <property type="entry name" value="MANNOSYL-D-GLYCERATE TRANSPORT/METABOLISM SYSTEM REPRESSOR MNGR-RELATED"/>
    <property type="match status" value="1"/>
</dbReference>
<dbReference type="PRINTS" id="PR00035">
    <property type="entry name" value="HTHGNTR"/>
</dbReference>
<dbReference type="InterPro" id="IPR000524">
    <property type="entry name" value="Tscrpt_reg_HTH_GntR"/>
</dbReference>
<evidence type="ECO:0000313" key="5">
    <source>
        <dbReference type="EMBL" id="MPM54002.1"/>
    </source>
</evidence>
<proteinExistence type="predicted"/>
<keyword evidence="3" id="KW-0804">Transcription</keyword>
<dbReference type="InterPro" id="IPR028978">
    <property type="entry name" value="Chorismate_lyase_/UTRA_dom_sf"/>
</dbReference>
<dbReference type="GO" id="GO:0003677">
    <property type="term" value="F:DNA binding"/>
    <property type="evidence" value="ECO:0007669"/>
    <property type="project" value="UniProtKB-KW"/>
</dbReference>
<dbReference type="CDD" id="cd07377">
    <property type="entry name" value="WHTH_GntR"/>
    <property type="match status" value="1"/>
</dbReference>
<dbReference type="PROSITE" id="PS50949">
    <property type="entry name" value="HTH_GNTR"/>
    <property type="match status" value="1"/>
</dbReference>
<accession>A0A645AL85</accession>
<dbReference type="SUPFAM" id="SSF64288">
    <property type="entry name" value="Chorismate lyase-like"/>
    <property type="match status" value="1"/>
</dbReference>
<keyword evidence="2" id="KW-0238">DNA-binding</keyword>
<gene>
    <name evidence="5" type="primary">yurK_3</name>
    <name evidence="5" type="ORF">SDC9_100774</name>
</gene>
<evidence type="ECO:0000256" key="3">
    <source>
        <dbReference type="ARBA" id="ARBA00023163"/>
    </source>
</evidence>
<dbReference type="InterPro" id="IPR036388">
    <property type="entry name" value="WH-like_DNA-bd_sf"/>
</dbReference>
<dbReference type="InterPro" id="IPR050679">
    <property type="entry name" value="Bact_HTH_transcr_reg"/>
</dbReference>
<evidence type="ECO:0000259" key="4">
    <source>
        <dbReference type="PROSITE" id="PS50949"/>
    </source>
</evidence>